<feature type="compositionally biased region" description="Basic residues" evidence="7">
    <location>
        <begin position="98"/>
        <end position="110"/>
    </location>
</feature>
<feature type="compositionally biased region" description="Polar residues" evidence="7">
    <location>
        <begin position="186"/>
        <end position="198"/>
    </location>
</feature>
<dbReference type="Pfam" id="PF12949">
    <property type="entry name" value="HeH"/>
    <property type="match status" value="1"/>
</dbReference>
<evidence type="ECO:0000256" key="2">
    <source>
        <dbReference type="ARBA" id="ARBA00022553"/>
    </source>
</evidence>
<evidence type="ECO:0000313" key="11">
    <source>
        <dbReference type="Proteomes" id="UP001446871"/>
    </source>
</evidence>
<keyword evidence="5" id="KW-0472">Membrane</keyword>
<evidence type="ECO:0000313" key="10">
    <source>
        <dbReference type="EMBL" id="KAK8082222.1"/>
    </source>
</evidence>
<evidence type="ECO:0000256" key="4">
    <source>
        <dbReference type="ARBA" id="ARBA00022989"/>
    </source>
</evidence>
<dbReference type="InterPro" id="IPR025856">
    <property type="entry name" value="HeH/LEM_domain"/>
</dbReference>
<dbReference type="PANTHER" id="PTHR47808:SF2">
    <property type="entry name" value="LEM DOMAIN-CONTAINING PROTEIN 2"/>
    <property type="match status" value="1"/>
</dbReference>
<feature type="region of interest" description="Disordered" evidence="7">
    <location>
        <begin position="59"/>
        <end position="268"/>
    </location>
</feature>
<feature type="compositionally biased region" description="Basic and acidic residues" evidence="7">
    <location>
        <begin position="711"/>
        <end position="728"/>
    </location>
</feature>
<evidence type="ECO:0000259" key="8">
    <source>
        <dbReference type="Pfam" id="PF09402"/>
    </source>
</evidence>
<dbReference type="EMBL" id="JAQQWM010000001">
    <property type="protein sequence ID" value="KAK8082222.1"/>
    <property type="molecule type" value="Genomic_DNA"/>
</dbReference>
<dbReference type="CDD" id="cd12935">
    <property type="entry name" value="LEM_like"/>
    <property type="match status" value="1"/>
</dbReference>
<accession>A0ABR1WGV8</accession>
<protein>
    <recommendedName>
        <fullName evidence="12">LEM-like domain-containing protein</fullName>
    </recommendedName>
</protein>
<dbReference type="InterPro" id="IPR011015">
    <property type="entry name" value="LEM/LEM-like_dom_sf"/>
</dbReference>
<dbReference type="InterPro" id="IPR044780">
    <property type="entry name" value="Heh2/Src1"/>
</dbReference>
<evidence type="ECO:0000256" key="7">
    <source>
        <dbReference type="SAM" id="MobiDB-lite"/>
    </source>
</evidence>
<keyword evidence="2" id="KW-0597">Phosphoprotein</keyword>
<dbReference type="Gene3D" id="1.10.10.1180">
    <property type="entry name" value="MAN1, winged-helix domain"/>
    <property type="match status" value="1"/>
</dbReference>
<evidence type="ECO:0000256" key="5">
    <source>
        <dbReference type="ARBA" id="ARBA00023136"/>
    </source>
</evidence>
<reference evidence="10 11" key="1">
    <citation type="submission" date="2023-01" db="EMBL/GenBank/DDBJ databases">
        <title>Analysis of 21 Apiospora genomes using comparative genomics revels a genus with tremendous synthesis potential of carbohydrate active enzymes and secondary metabolites.</title>
        <authorList>
            <person name="Sorensen T."/>
        </authorList>
    </citation>
    <scope>NUCLEOTIDE SEQUENCE [LARGE SCALE GENOMIC DNA]</scope>
    <source>
        <strain evidence="10 11">CBS 83171</strain>
    </source>
</reference>
<dbReference type="PANTHER" id="PTHR47808">
    <property type="entry name" value="INNER NUCLEAR MEMBRANE PROTEIN HEH2-RELATED"/>
    <property type="match status" value="1"/>
</dbReference>
<comment type="caution">
    <text evidence="10">The sequence shown here is derived from an EMBL/GenBank/DDBJ whole genome shotgun (WGS) entry which is preliminary data.</text>
</comment>
<organism evidence="10 11">
    <name type="scientific">Apiospora saccharicola</name>
    <dbReference type="NCBI Taxonomy" id="335842"/>
    <lineage>
        <taxon>Eukaryota</taxon>
        <taxon>Fungi</taxon>
        <taxon>Dikarya</taxon>
        <taxon>Ascomycota</taxon>
        <taxon>Pezizomycotina</taxon>
        <taxon>Sordariomycetes</taxon>
        <taxon>Xylariomycetidae</taxon>
        <taxon>Amphisphaeriales</taxon>
        <taxon>Apiosporaceae</taxon>
        <taxon>Apiospora</taxon>
    </lineage>
</organism>
<keyword evidence="11" id="KW-1185">Reference proteome</keyword>
<keyword evidence="4" id="KW-1133">Transmembrane helix</keyword>
<evidence type="ECO:0000259" key="9">
    <source>
        <dbReference type="Pfam" id="PF12949"/>
    </source>
</evidence>
<feature type="region of interest" description="Disordered" evidence="7">
    <location>
        <begin position="679"/>
        <end position="728"/>
    </location>
</feature>
<comment type="subcellular location">
    <subcellularLocation>
        <location evidence="1">Nucleus inner membrane</location>
    </subcellularLocation>
</comment>
<sequence length="728" mass="81555">MSDSEEYLQPGFDARSLTMPRLRSVLVAHNVSYPATAKKAQLVEIFNENIVPQAQKILDRRAKAKRSSKGISDAERGQSIDPFAEQENLAPPPPPSTRTRRSQSPRKASVRVKSEEPEQPIMPPARSPSKRQPRASSRQPEPSDTDTGPETYVARRSRSPRKKPLETVPQLKAEQSEEFFRRESGMFSSNNPFQSASSPPAEVPNSRRRTAGHETSRPTSSSSARRRTREPDYAAEEMYDATLPPRTVQPRTLPPRILQPPNLQPHTPVSRVVRSETPEMTPEPMMEAGEEFTVEEQLELAAEEATTGQAAMIPRQTRPPSQANWSTSLTVMAVTALSVFAGWYRQEKIAIGYCGVGRSIGSVPTEIQVPEWAHSVLPPEIEVPQYVLETLEPVCEPCPAHAYCTSDFTVQCEPDYILKPHPLSLGGFVPLPPTCEPDGEKARRVKAVADKAVEELRERTAKFECGELVNEEGGKLESSAIEEQELKEAINQKRSKKLNNREFEDLWGSALGEVKGREEVEVKVEEVRDSGGVPNTYLSSTSLARVPIRCAVKRSIRLGLARYRLQISALISFVLTAIYGRRRYLSNKRAAAQVPALVDLVLERLASQKQLGDDIDDPWLFLPNLRDDVLRSIHSLSQREKIWQRVRAVVEQNSNVRTSQREGRSGEVGRAWEWIGPTAGDSSRRRKSGRVSFNPDLKSPDVKSDISSSPEEEKSYLHQKWEEGRPIY</sequence>
<dbReference type="Pfam" id="PF09402">
    <property type="entry name" value="MSC"/>
    <property type="match status" value="1"/>
</dbReference>
<evidence type="ECO:0008006" key="12">
    <source>
        <dbReference type="Google" id="ProtNLM"/>
    </source>
</evidence>
<dbReference type="InterPro" id="IPR041885">
    <property type="entry name" value="MAN1_winged_helix_dom"/>
</dbReference>
<keyword evidence="3" id="KW-0812">Transmembrane</keyword>
<feature type="compositionally biased region" description="Basic and acidic residues" evidence="7">
    <location>
        <begin position="174"/>
        <end position="184"/>
    </location>
</feature>
<name>A0ABR1WGV8_9PEZI</name>
<feature type="domain" description="HeH/LEM" evidence="9">
    <location>
        <begin position="15"/>
        <end position="48"/>
    </location>
</feature>
<dbReference type="InterPro" id="IPR018996">
    <property type="entry name" value="Man1/Src1-like_C"/>
</dbReference>
<gene>
    <name evidence="10" type="ORF">PG996_001003</name>
</gene>
<proteinExistence type="predicted"/>
<feature type="compositionally biased region" description="Polar residues" evidence="7">
    <location>
        <begin position="134"/>
        <end position="148"/>
    </location>
</feature>
<evidence type="ECO:0000256" key="3">
    <source>
        <dbReference type="ARBA" id="ARBA00022692"/>
    </source>
</evidence>
<keyword evidence="6" id="KW-0539">Nucleus</keyword>
<feature type="domain" description="Man1/Src1-like C-terminal" evidence="8">
    <location>
        <begin position="334"/>
        <end position="677"/>
    </location>
</feature>
<dbReference type="Gene3D" id="1.10.720.40">
    <property type="match status" value="1"/>
</dbReference>
<evidence type="ECO:0000256" key="1">
    <source>
        <dbReference type="ARBA" id="ARBA00004540"/>
    </source>
</evidence>
<dbReference type="Proteomes" id="UP001446871">
    <property type="component" value="Unassembled WGS sequence"/>
</dbReference>
<evidence type="ECO:0000256" key="6">
    <source>
        <dbReference type="ARBA" id="ARBA00023242"/>
    </source>
</evidence>